<reference evidence="2" key="1">
    <citation type="journal article" date="2020" name="bioRxiv">
        <title>Integrative omics analysis of Pseudomonas aeruginosa virus PA5oct highlights the molecular complexity of jumbo phages.</title>
        <authorList>
            <person name="Lood C."/>
            <person name="Danis-Wlodarczyk K."/>
            <person name="Blasdel B.G."/>
            <person name="Jang H.B."/>
            <person name="Vandenheuvel D."/>
            <person name="Briers Y."/>
            <person name="Noben J.-P."/>
            <person name="van Noort V."/>
            <person name="Drulis-Kawa Z."/>
            <person name="Lavigne R."/>
        </authorList>
    </citation>
    <scope>NUCLEOTIDE SEQUENCE [LARGE SCALE GENOMIC DNA]</scope>
</reference>
<evidence type="ECO:0000313" key="1">
    <source>
        <dbReference type="EMBL" id="QCG75991.1"/>
    </source>
</evidence>
<sequence length="58" mass="7110">MKYNILYYYYSAIAVNTHKFWKDRSYDIEITFTGGNAIILELLFLNCRIKVRKQYDYE</sequence>
<protein>
    <submittedName>
        <fullName evidence="1">Uncharacterized protein</fullName>
    </submittedName>
</protein>
<evidence type="ECO:0000313" key="2">
    <source>
        <dbReference type="Proteomes" id="UP000316733"/>
    </source>
</evidence>
<proteinExistence type="predicted"/>
<gene>
    <name evidence="1" type="ORF">EST35_0109</name>
</gene>
<organism evidence="1 2">
    <name type="scientific">Pseudomonas phage vB_PaeM_PA5oct</name>
    <dbReference type="NCBI Taxonomy" id="2163605"/>
    <lineage>
        <taxon>Viruses</taxon>
        <taxon>Duplodnaviria</taxon>
        <taxon>Heunggongvirae</taxon>
        <taxon>Uroviricota</taxon>
        <taxon>Caudoviricetes</taxon>
        <taxon>Arenbergviridae</taxon>
        <taxon>Wroclawvirus</taxon>
        <taxon>Wroclawvirus PA5oct</taxon>
    </lineage>
</organism>
<dbReference type="EMBL" id="MK797984">
    <property type="protein sequence ID" value="QCG75991.1"/>
    <property type="molecule type" value="Genomic_DNA"/>
</dbReference>
<keyword evidence="2" id="KW-1185">Reference proteome</keyword>
<name>A0A4Y5JV30_9CAUD</name>
<dbReference type="Proteomes" id="UP000316733">
    <property type="component" value="Segment"/>
</dbReference>
<accession>A0A4Y5JV30</accession>